<gene>
    <name evidence="2" type="ORF">TPL01_19400</name>
</gene>
<accession>A0A512L8K5</accession>
<dbReference type="EMBL" id="BKAD01000019">
    <property type="protein sequence ID" value="GEP30802.1"/>
    <property type="molecule type" value="Genomic_DNA"/>
</dbReference>
<reference evidence="2 3" key="1">
    <citation type="submission" date="2019-07" db="EMBL/GenBank/DDBJ databases">
        <title>Whole genome shotgun sequence of Thiobacillus plumbophilus NBRC 107929.</title>
        <authorList>
            <person name="Hosoyama A."/>
            <person name="Uohara A."/>
            <person name="Ohji S."/>
            <person name="Ichikawa N."/>
        </authorList>
    </citation>
    <scope>NUCLEOTIDE SEQUENCE [LARGE SCALE GENOMIC DNA]</scope>
    <source>
        <strain evidence="2 3">NBRC 107929</strain>
    </source>
</reference>
<dbReference type="AlphaFoldDB" id="A0A512L8K5"/>
<sequence length="349" mass="39596">MRIEQHIVAAWARQLSDKLIKDSIAALEQMDANEMLSGDDSGLKNVWEEICVQVQQEESIFWDAYLETMEGLLTGFVELLDRDARMALWAVTDEDSDYVDDHQADTDGVRDVPVSEDEIVSKLKDELLSAAANYSNSRITKFLARHEDGYDELEEDEDDEELDDDGAEEQAETTKRFFDLRPAVADPVVFVITRQLIDDVDVESSLDFLRSLVPVERPEHAWAYKGRLSLMISGYDSDPRELYEISEVCHYLRALDAEWPFWLFFFNQADESIKVVAMCLASAIEVAPGAAHIDSEGLKHFLERGFAAVNYLFDTYGFPESENEVLSMGVTQILENSMIDPDRDGYSLG</sequence>
<proteinExistence type="predicted"/>
<organism evidence="2 3">
    <name type="scientific">Sulfuriferula plumbiphila</name>
    <dbReference type="NCBI Taxonomy" id="171865"/>
    <lineage>
        <taxon>Bacteria</taxon>
        <taxon>Pseudomonadati</taxon>
        <taxon>Pseudomonadota</taxon>
        <taxon>Betaproteobacteria</taxon>
        <taxon>Nitrosomonadales</taxon>
        <taxon>Sulfuricellaceae</taxon>
        <taxon>Sulfuriferula</taxon>
    </lineage>
</organism>
<evidence type="ECO:0000256" key="1">
    <source>
        <dbReference type="SAM" id="Coils"/>
    </source>
</evidence>
<keyword evidence="3" id="KW-1185">Reference proteome</keyword>
<evidence type="ECO:0000313" key="3">
    <source>
        <dbReference type="Proteomes" id="UP000321337"/>
    </source>
</evidence>
<feature type="coiled-coil region" evidence="1">
    <location>
        <begin position="143"/>
        <end position="170"/>
    </location>
</feature>
<keyword evidence="1" id="KW-0175">Coiled coil</keyword>
<dbReference type="OrthoDB" id="4951670at2"/>
<dbReference type="Proteomes" id="UP000321337">
    <property type="component" value="Unassembled WGS sequence"/>
</dbReference>
<comment type="caution">
    <text evidence="2">The sequence shown here is derived from an EMBL/GenBank/DDBJ whole genome shotgun (WGS) entry which is preliminary data.</text>
</comment>
<evidence type="ECO:0000313" key="2">
    <source>
        <dbReference type="EMBL" id="GEP30802.1"/>
    </source>
</evidence>
<name>A0A512L8K5_9PROT</name>
<protein>
    <submittedName>
        <fullName evidence="2">Uncharacterized protein</fullName>
    </submittedName>
</protein>
<dbReference type="RefSeq" id="WP_147073221.1">
    <property type="nucleotide sequence ID" value="NZ_AP021884.1"/>
</dbReference>